<evidence type="ECO:0000313" key="2">
    <source>
        <dbReference type="EMBL" id="KTD46850.1"/>
    </source>
</evidence>
<keyword evidence="3" id="KW-1185">Reference proteome</keyword>
<dbReference type="PANTHER" id="PTHR33993:SF14">
    <property type="entry name" value="GB|AAF24581.1"/>
    <property type="match status" value="1"/>
</dbReference>
<dbReference type="InterPro" id="IPR052164">
    <property type="entry name" value="Anthracycline_SecMetBiosynth"/>
</dbReference>
<dbReference type="Pfam" id="PF00903">
    <property type="entry name" value="Glyoxalase"/>
    <property type="match status" value="1"/>
</dbReference>
<dbReference type="InterPro" id="IPR037523">
    <property type="entry name" value="VOC_core"/>
</dbReference>
<dbReference type="AlphaFoldDB" id="A0A0W0XRA9"/>
<dbReference type="EMBL" id="LNYT01000020">
    <property type="protein sequence ID" value="KTD46850.1"/>
    <property type="molecule type" value="Genomic_DNA"/>
</dbReference>
<dbReference type="PANTHER" id="PTHR33993">
    <property type="entry name" value="GLYOXALASE-RELATED"/>
    <property type="match status" value="1"/>
</dbReference>
<protein>
    <submittedName>
        <fullName evidence="2">Glyoxylase</fullName>
    </submittedName>
</protein>
<dbReference type="Proteomes" id="UP000054608">
    <property type="component" value="Unassembled WGS sequence"/>
</dbReference>
<dbReference type="SUPFAM" id="SSF54593">
    <property type="entry name" value="Glyoxalase/Bleomycin resistance protein/Dihydroxybiphenyl dioxygenase"/>
    <property type="match status" value="1"/>
</dbReference>
<evidence type="ECO:0000313" key="3">
    <source>
        <dbReference type="Proteomes" id="UP000054608"/>
    </source>
</evidence>
<proteinExistence type="predicted"/>
<gene>
    <name evidence="2" type="ORF">Lrub_1772</name>
</gene>
<reference evidence="2 3" key="1">
    <citation type="submission" date="2015-11" db="EMBL/GenBank/DDBJ databases">
        <title>Genomic analysis of 38 Legionella species identifies large and diverse effector repertoires.</title>
        <authorList>
            <person name="Burstein D."/>
            <person name="Amaro F."/>
            <person name="Zusman T."/>
            <person name="Lifshitz Z."/>
            <person name="Cohen O."/>
            <person name="Gilbert J.A."/>
            <person name="Pupko T."/>
            <person name="Shuman H.A."/>
            <person name="Segal G."/>
        </authorList>
    </citation>
    <scope>NUCLEOTIDE SEQUENCE [LARGE SCALE GENOMIC DNA]</scope>
    <source>
        <strain evidence="2 3">WA-270A-C2</strain>
    </source>
</reference>
<evidence type="ECO:0000259" key="1">
    <source>
        <dbReference type="PROSITE" id="PS51819"/>
    </source>
</evidence>
<dbReference type="RefSeq" id="WP_058531852.1">
    <property type="nucleotide sequence ID" value="NZ_CAAAIN010000005.1"/>
</dbReference>
<dbReference type="PATRIC" id="fig|458.5.peg.1847"/>
<feature type="domain" description="VOC" evidence="1">
    <location>
        <begin position="8"/>
        <end position="124"/>
    </location>
</feature>
<dbReference type="PROSITE" id="PS51819">
    <property type="entry name" value="VOC"/>
    <property type="match status" value="1"/>
</dbReference>
<dbReference type="CDD" id="cd07247">
    <property type="entry name" value="SgaA_N_like"/>
    <property type="match status" value="1"/>
</dbReference>
<sequence length="127" mass="14458">MNQPQTGEFCWNELAVADKEAAKSFYGQLLGWTFTDHDMGEYTYTMIKNRDQEFGGLWQIPNDRQEEIPSHWMGYILVDDLEKTLAKAEKLGAQVIMPITQAGEMGRFIILKDPAGAHIAFWQSGTK</sequence>
<dbReference type="InterPro" id="IPR004360">
    <property type="entry name" value="Glyas_Fos-R_dOase_dom"/>
</dbReference>
<accession>A0A0W0XRA9</accession>
<name>A0A0W0XRA9_9GAMM</name>
<dbReference type="Gene3D" id="3.10.180.10">
    <property type="entry name" value="2,3-Dihydroxybiphenyl 1,2-Dioxygenase, domain 1"/>
    <property type="match status" value="1"/>
</dbReference>
<dbReference type="OrthoDB" id="9793039at2"/>
<dbReference type="STRING" id="458.Lrub_1772"/>
<comment type="caution">
    <text evidence="2">The sequence shown here is derived from an EMBL/GenBank/DDBJ whole genome shotgun (WGS) entry which is preliminary data.</text>
</comment>
<organism evidence="2 3">
    <name type="scientific">Legionella rubrilucens</name>
    <dbReference type="NCBI Taxonomy" id="458"/>
    <lineage>
        <taxon>Bacteria</taxon>
        <taxon>Pseudomonadati</taxon>
        <taxon>Pseudomonadota</taxon>
        <taxon>Gammaproteobacteria</taxon>
        <taxon>Legionellales</taxon>
        <taxon>Legionellaceae</taxon>
        <taxon>Legionella</taxon>
    </lineage>
</organism>
<dbReference type="InterPro" id="IPR029068">
    <property type="entry name" value="Glyas_Bleomycin-R_OHBP_Dase"/>
</dbReference>